<dbReference type="EMBL" id="BAABCR010000013">
    <property type="protein sequence ID" value="GAA4029322.1"/>
    <property type="molecule type" value="Genomic_DNA"/>
</dbReference>
<dbReference type="PANTHER" id="PTHR36220:SF1">
    <property type="entry name" value="GAMMA TUBULIN COMPLEX COMPONENT C-TERMINAL DOMAIN-CONTAINING PROTEIN"/>
    <property type="match status" value="1"/>
</dbReference>
<evidence type="ECO:0000313" key="3">
    <source>
        <dbReference type="EMBL" id="GAA4029322.1"/>
    </source>
</evidence>
<dbReference type="PANTHER" id="PTHR36220">
    <property type="entry name" value="UNNAMED PRODUCT"/>
    <property type="match status" value="1"/>
</dbReference>
<dbReference type="RefSeq" id="WP_324690719.1">
    <property type="nucleotide sequence ID" value="NZ_BAABCR010000013.1"/>
</dbReference>
<dbReference type="Gene3D" id="2.130.10.130">
    <property type="entry name" value="Integrin alpha, N-terminal"/>
    <property type="match status" value="1"/>
</dbReference>
<evidence type="ECO:0000259" key="2">
    <source>
        <dbReference type="Pfam" id="PF18962"/>
    </source>
</evidence>
<dbReference type="InterPro" id="IPR028994">
    <property type="entry name" value="Integrin_alpha_N"/>
</dbReference>
<dbReference type="NCBIfam" id="TIGR04183">
    <property type="entry name" value="Por_Secre_tail"/>
    <property type="match status" value="1"/>
</dbReference>
<dbReference type="Pfam" id="PF18962">
    <property type="entry name" value="Por_Secre_tail"/>
    <property type="match status" value="1"/>
</dbReference>
<reference evidence="4" key="1">
    <citation type="journal article" date="2019" name="Int. J. Syst. Evol. Microbiol.">
        <title>The Global Catalogue of Microorganisms (GCM) 10K type strain sequencing project: providing services to taxonomists for standard genome sequencing and annotation.</title>
        <authorList>
            <consortium name="The Broad Institute Genomics Platform"/>
            <consortium name="The Broad Institute Genome Sequencing Center for Infectious Disease"/>
            <person name="Wu L."/>
            <person name="Ma J."/>
        </authorList>
    </citation>
    <scope>NUCLEOTIDE SEQUENCE [LARGE SCALE GENOMIC DNA]</scope>
    <source>
        <strain evidence="4">JCM 17064</strain>
    </source>
</reference>
<keyword evidence="1" id="KW-0732">Signal</keyword>
<dbReference type="SUPFAM" id="SSF50965">
    <property type="entry name" value="Galactose oxidase, central domain"/>
    <property type="match status" value="2"/>
</dbReference>
<dbReference type="Proteomes" id="UP001500968">
    <property type="component" value="Unassembled WGS sequence"/>
</dbReference>
<dbReference type="InterPro" id="IPR013517">
    <property type="entry name" value="FG-GAP"/>
</dbReference>
<proteinExistence type="predicted"/>
<dbReference type="Gene3D" id="2.120.10.80">
    <property type="entry name" value="Kelch-type beta propeller"/>
    <property type="match status" value="1"/>
</dbReference>
<evidence type="ECO:0000256" key="1">
    <source>
        <dbReference type="ARBA" id="ARBA00022729"/>
    </source>
</evidence>
<keyword evidence="4" id="KW-1185">Reference proteome</keyword>
<sequence length="454" mass="51707">MKNIWLLLFSQLIFSQLQVSSFYPTFGASGNYFGRKVEINNNDVVVSSGYNNSFNQLGKVYVFDFTDNNLIQTDVLIESDVSGPDKFGSSISKENDKIAIGAQNQGANNSNLGAVYLYKKINGNYQFHQKITSVNNTANDNFGRYVKLFNNRLYISSKNNVYVFDLDNNVWTLSQTLSVANETDLGTKIEIANNQLLISSGHYNGYNSTKIYSFNMVNNLWNYQSTFNYNPNQIFNFKLYNSQLYIVDDTSGLVSIYDFSDNNWVLNSSFQIPLNDQIYDEIVVNNENIFLGSNTYILQLSRKFALLHYKKVNGIWTSQAPIYSNETNAQIDDYFGSSLALEGSNLIIGCPGEFSPGPTQTGRAYYADTTLSLEENFLNSFYFYPNPTKDILHIENDFIDKIENVSIFQIDGKKIATIKSNFETIDLTNLTKGAYFFKILFHNNEIITRKIIKK</sequence>
<name>A0ABP7TPG2_9FLAO</name>
<gene>
    <name evidence="3" type="ORF">GCM10022386_11340</name>
</gene>
<dbReference type="InterPro" id="IPR026444">
    <property type="entry name" value="Secre_tail"/>
</dbReference>
<evidence type="ECO:0000313" key="4">
    <source>
        <dbReference type="Proteomes" id="UP001500968"/>
    </source>
</evidence>
<dbReference type="InterPro" id="IPR011043">
    <property type="entry name" value="Gal_Oxase/kelch_b-propeller"/>
</dbReference>
<organism evidence="3 4">
    <name type="scientific">Flavobacterium cheonhonense</name>
    <dbReference type="NCBI Taxonomy" id="706185"/>
    <lineage>
        <taxon>Bacteria</taxon>
        <taxon>Pseudomonadati</taxon>
        <taxon>Bacteroidota</taxon>
        <taxon>Flavobacteriia</taxon>
        <taxon>Flavobacteriales</taxon>
        <taxon>Flavobacteriaceae</taxon>
        <taxon>Flavobacterium</taxon>
    </lineage>
</organism>
<dbReference type="Pfam" id="PF14312">
    <property type="entry name" value="FG-GAP_2"/>
    <property type="match status" value="2"/>
</dbReference>
<protein>
    <recommendedName>
        <fullName evidence="2">Secretion system C-terminal sorting domain-containing protein</fullName>
    </recommendedName>
</protein>
<dbReference type="InterPro" id="IPR015915">
    <property type="entry name" value="Kelch-typ_b-propeller"/>
</dbReference>
<accession>A0ABP7TPG2</accession>
<feature type="domain" description="Secretion system C-terminal sorting" evidence="2">
    <location>
        <begin position="384"/>
        <end position="452"/>
    </location>
</feature>
<comment type="caution">
    <text evidence="3">The sequence shown here is derived from an EMBL/GenBank/DDBJ whole genome shotgun (WGS) entry which is preliminary data.</text>
</comment>